<dbReference type="PRINTS" id="PR00081">
    <property type="entry name" value="GDHRDH"/>
</dbReference>
<name>A0A1E7L3N6_9ACTN</name>
<dbReference type="AlphaFoldDB" id="A0A1E7L3N6"/>
<keyword evidence="4" id="KW-1185">Reference proteome</keyword>
<dbReference type="PANTHER" id="PTHR42760">
    <property type="entry name" value="SHORT-CHAIN DEHYDROGENASES/REDUCTASES FAMILY MEMBER"/>
    <property type="match status" value="1"/>
</dbReference>
<dbReference type="Pfam" id="PF00106">
    <property type="entry name" value="adh_short"/>
    <property type="match status" value="1"/>
</dbReference>
<reference evidence="3 4" key="1">
    <citation type="journal article" date="2016" name="Front. Microbiol.">
        <title>Comparative Genomics Analysis of Streptomyces Species Reveals Their Adaptation to the Marine Environment and Their Diversity at the Genomic Level.</title>
        <authorList>
            <person name="Tian X."/>
            <person name="Zhang Z."/>
            <person name="Yang T."/>
            <person name="Chen M."/>
            <person name="Li J."/>
            <person name="Chen F."/>
            <person name="Yang J."/>
            <person name="Li W."/>
            <person name="Zhang B."/>
            <person name="Zhang Z."/>
            <person name="Wu J."/>
            <person name="Zhang C."/>
            <person name="Long L."/>
            <person name="Xiao J."/>
        </authorList>
    </citation>
    <scope>NUCLEOTIDE SEQUENCE [LARGE SCALE GENOMIC DNA]</scope>
    <source>
        <strain evidence="3 4">SCSIO 10429</strain>
    </source>
</reference>
<dbReference type="Gene3D" id="3.40.50.720">
    <property type="entry name" value="NAD(P)-binding Rossmann-like Domain"/>
    <property type="match status" value="1"/>
</dbReference>
<dbReference type="PANTHER" id="PTHR42760:SF40">
    <property type="entry name" value="3-OXOACYL-[ACYL-CARRIER-PROTEIN] REDUCTASE, CHLOROPLASTIC"/>
    <property type="match status" value="1"/>
</dbReference>
<dbReference type="SUPFAM" id="SSF51735">
    <property type="entry name" value="NAD(P)-binding Rossmann-fold domains"/>
    <property type="match status" value="1"/>
</dbReference>
<dbReference type="EMBL" id="LJGW01000271">
    <property type="protein sequence ID" value="OEV10794.1"/>
    <property type="molecule type" value="Genomic_DNA"/>
</dbReference>
<dbReference type="RefSeq" id="WP_107421473.1">
    <property type="nucleotide sequence ID" value="NZ_LJGW01000271.1"/>
</dbReference>
<comment type="similarity">
    <text evidence="1 2">Belongs to the short-chain dehydrogenases/reductases (SDR) family.</text>
</comment>
<evidence type="ECO:0000313" key="4">
    <source>
        <dbReference type="Proteomes" id="UP000176005"/>
    </source>
</evidence>
<organism evidence="3 4">
    <name type="scientific">Streptomyces nanshensis</name>
    <dbReference type="NCBI Taxonomy" id="518642"/>
    <lineage>
        <taxon>Bacteria</taxon>
        <taxon>Bacillati</taxon>
        <taxon>Actinomycetota</taxon>
        <taxon>Actinomycetes</taxon>
        <taxon>Kitasatosporales</taxon>
        <taxon>Streptomycetaceae</taxon>
        <taxon>Streptomyces</taxon>
    </lineage>
</organism>
<accession>A0A1E7L3N6</accession>
<dbReference type="CDD" id="cd05233">
    <property type="entry name" value="SDR_c"/>
    <property type="match status" value="1"/>
</dbReference>
<dbReference type="PRINTS" id="PR00080">
    <property type="entry name" value="SDRFAMILY"/>
</dbReference>
<dbReference type="GO" id="GO:0016616">
    <property type="term" value="F:oxidoreductase activity, acting on the CH-OH group of donors, NAD or NADP as acceptor"/>
    <property type="evidence" value="ECO:0007669"/>
    <property type="project" value="TreeGrafter"/>
</dbReference>
<evidence type="ECO:0000256" key="2">
    <source>
        <dbReference type="RuleBase" id="RU000363"/>
    </source>
</evidence>
<gene>
    <name evidence="3" type="ORF">AN218_15985</name>
</gene>
<evidence type="ECO:0000313" key="3">
    <source>
        <dbReference type="EMBL" id="OEV10794.1"/>
    </source>
</evidence>
<evidence type="ECO:0000256" key="1">
    <source>
        <dbReference type="ARBA" id="ARBA00006484"/>
    </source>
</evidence>
<proteinExistence type="inferred from homology"/>
<dbReference type="Proteomes" id="UP000176005">
    <property type="component" value="Unassembled WGS sequence"/>
</dbReference>
<dbReference type="GO" id="GO:0030497">
    <property type="term" value="P:fatty acid elongation"/>
    <property type="evidence" value="ECO:0007669"/>
    <property type="project" value="TreeGrafter"/>
</dbReference>
<dbReference type="InterPro" id="IPR036291">
    <property type="entry name" value="NAD(P)-bd_dom_sf"/>
</dbReference>
<dbReference type="InterPro" id="IPR002347">
    <property type="entry name" value="SDR_fam"/>
</dbReference>
<evidence type="ECO:0008006" key="5">
    <source>
        <dbReference type="Google" id="ProtNLM"/>
    </source>
</evidence>
<comment type="caution">
    <text evidence="3">The sequence shown here is derived from an EMBL/GenBank/DDBJ whole genome shotgun (WGS) entry which is preliminary data.</text>
</comment>
<protein>
    <recommendedName>
        <fullName evidence="5">Short-chain dehydrogenase</fullName>
    </recommendedName>
</protein>
<sequence>MGVLSGRSVVVTGAGRGLGRAYALHAAASGASVVVNDVDEAAAESVAARIREDGGSAVSAAGSVADADAATRIVDRCADEFGSVDGLVNNAGIFHQAQPWAEDPARIRAVVEVNVLGTVHCGLAAIARMRAQGGTGSIVNVTSGTHLGHPETAVYGATKGAVASLTYGWALDLLPLGIRVNAVSPLAVTDMKLPPYDGHAAPEEVAAVVTFLLSDRSEGVTGQVVRRARRGLGLMTHPDIGEMTEADRWEVEDIDGAFRDALGPLQPVGYGGHRAAPGPLR</sequence>